<keyword evidence="2" id="KW-1185">Reference proteome</keyword>
<reference evidence="2" key="1">
    <citation type="submission" date="2016-03" db="EMBL/GenBank/DDBJ databases">
        <title>Draft genome sequence of Paenibacillus glacialis DSM 22343.</title>
        <authorList>
            <person name="Shin S.-K."/>
            <person name="Yi H."/>
        </authorList>
    </citation>
    <scope>NUCLEOTIDE SEQUENCE [LARGE SCALE GENOMIC DNA]</scope>
    <source>
        <strain evidence="2">CCUG 60099</strain>
    </source>
</reference>
<evidence type="ECO:0008006" key="3">
    <source>
        <dbReference type="Google" id="ProtNLM"/>
    </source>
</evidence>
<protein>
    <recommendedName>
        <fullName evidence="3">DUF1853 family protein</fullName>
    </recommendedName>
</protein>
<organism evidence="1 2">
    <name type="scientific">Flavobacterium piscis</name>
    <dbReference type="NCBI Taxonomy" id="1114874"/>
    <lineage>
        <taxon>Bacteria</taxon>
        <taxon>Pseudomonadati</taxon>
        <taxon>Bacteroidota</taxon>
        <taxon>Flavobacteriia</taxon>
        <taxon>Flavobacteriales</taxon>
        <taxon>Flavobacteriaceae</taxon>
        <taxon>Flavobacterium</taxon>
    </lineage>
</organism>
<proteinExistence type="predicted"/>
<dbReference type="EMBL" id="LVEN01000001">
    <property type="protein sequence ID" value="OCB78302.1"/>
    <property type="molecule type" value="Genomic_DNA"/>
</dbReference>
<comment type="caution">
    <text evidence="1">The sequence shown here is derived from an EMBL/GenBank/DDBJ whole genome shotgun (WGS) entry which is preliminary data.</text>
</comment>
<accession>A0ABX2XQB2</accession>
<dbReference type="Pfam" id="PF19459">
    <property type="entry name" value="DUF5996"/>
    <property type="match status" value="1"/>
</dbReference>
<sequence length="312" mass="35925">MKNSWPILSYEKGKPTYETLQLWTQILGKIKLAILPWANHSWNCTLHITPLGLTTQNIPYSNKDFQIDLDLVSHQLRIVTSLGEIQDFYLHNLNVGDFYKLIFEKLNELEIKIEILTTPSEIENPIAFELDTVHKTYEVGQAVNFHKALCGIQDVFMIFRRDFIGKSSPIHFFWGGFDLSLAFFSGEKAPKHPGKMPGMPDWVLQDTFSHEVSDFGFITGNEAYPEAAFYCYLYPEPKNYKQGKVMPAEAFYNEALGQFILPYSAVQSSDNPEEKLLEFLRSTYAIGAILANWKSDLWEENRNFKNEISIII</sequence>
<dbReference type="InterPro" id="IPR046038">
    <property type="entry name" value="DUF5996"/>
</dbReference>
<evidence type="ECO:0000313" key="1">
    <source>
        <dbReference type="EMBL" id="OCB78302.1"/>
    </source>
</evidence>
<name>A0ABX2XQB2_9FLAO</name>
<gene>
    <name evidence="1" type="ORF">FLP_00955</name>
</gene>
<evidence type="ECO:0000313" key="2">
    <source>
        <dbReference type="Proteomes" id="UP000093343"/>
    </source>
</evidence>
<dbReference type="Proteomes" id="UP000093343">
    <property type="component" value="Unassembled WGS sequence"/>
</dbReference>
<dbReference type="RefSeq" id="WP_065447625.1">
    <property type="nucleotide sequence ID" value="NZ_LVEN01000001.1"/>
</dbReference>